<dbReference type="SUPFAM" id="SSF53720">
    <property type="entry name" value="ALDH-like"/>
    <property type="match status" value="1"/>
</dbReference>
<dbReference type="InterPro" id="IPR016161">
    <property type="entry name" value="Ald_DH/histidinol_DH"/>
</dbReference>
<keyword evidence="8" id="KW-1185">Reference proteome</keyword>
<dbReference type="PROSITE" id="PS00687">
    <property type="entry name" value="ALDEHYDE_DEHYDR_GLU"/>
    <property type="match status" value="1"/>
</dbReference>
<comment type="similarity">
    <text evidence="1 5">Belongs to the aldehyde dehydrogenase family.</text>
</comment>
<reference evidence="8" key="1">
    <citation type="journal article" date="2019" name="Int. J. Syst. Evol. Microbiol.">
        <title>The Global Catalogue of Microorganisms (GCM) 10K type strain sequencing project: providing services to taxonomists for standard genome sequencing and annotation.</title>
        <authorList>
            <consortium name="The Broad Institute Genomics Platform"/>
            <consortium name="The Broad Institute Genome Sequencing Center for Infectious Disease"/>
            <person name="Wu L."/>
            <person name="Ma J."/>
        </authorList>
    </citation>
    <scope>NUCLEOTIDE SEQUENCE [LARGE SCALE GENOMIC DNA]</scope>
    <source>
        <strain evidence="8">KCTC 13193</strain>
    </source>
</reference>
<dbReference type="PANTHER" id="PTHR42986:SF1">
    <property type="entry name" value="BENZALDEHYDE DEHYDROGENASE YFMT"/>
    <property type="match status" value="1"/>
</dbReference>
<dbReference type="Pfam" id="PF00171">
    <property type="entry name" value="Aldedh"/>
    <property type="match status" value="1"/>
</dbReference>
<evidence type="ECO:0000256" key="3">
    <source>
        <dbReference type="ARBA" id="ARBA00023027"/>
    </source>
</evidence>
<dbReference type="RefSeq" id="WP_390306809.1">
    <property type="nucleotide sequence ID" value="NZ_JBHRRZ010000017.1"/>
</dbReference>
<dbReference type="CDD" id="cd07151">
    <property type="entry name" value="ALDH_HBenzADH"/>
    <property type="match status" value="1"/>
</dbReference>
<evidence type="ECO:0000313" key="7">
    <source>
        <dbReference type="EMBL" id="MFC2949093.1"/>
    </source>
</evidence>
<name>A0ABV7A807_9BACI</name>
<proteinExistence type="inferred from homology"/>
<comment type="caution">
    <text evidence="7">The sequence shown here is derived from an EMBL/GenBank/DDBJ whole genome shotgun (WGS) entry which is preliminary data.</text>
</comment>
<dbReference type="PANTHER" id="PTHR42986">
    <property type="entry name" value="BENZALDEHYDE DEHYDROGENASE YFMT"/>
    <property type="match status" value="1"/>
</dbReference>
<evidence type="ECO:0000256" key="2">
    <source>
        <dbReference type="ARBA" id="ARBA00023002"/>
    </source>
</evidence>
<dbReference type="EMBL" id="JBHRRZ010000017">
    <property type="protein sequence ID" value="MFC2949093.1"/>
    <property type="molecule type" value="Genomic_DNA"/>
</dbReference>
<dbReference type="Proteomes" id="UP001595387">
    <property type="component" value="Unassembled WGS sequence"/>
</dbReference>
<dbReference type="InterPro" id="IPR016163">
    <property type="entry name" value="Ald_DH_C"/>
</dbReference>
<feature type="active site" evidence="4">
    <location>
        <position position="253"/>
    </location>
</feature>
<evidence type="ECO:0000256" key="1">
    <source>
        <dbReference type="ARBA" id="ARBA00009986"/>
    </source>
</evidence>
<dbReference type="Gene3D" id="3.40.309.10">
    <property type="entry name" value="Aldehyde Dehydrogenase, Chain A, domain 2"/>
    <property type="match status" value="1"/>
</dbReference>
<keyword evidence="2 5" id="KW-0560">Oxidoreductase</keyword>
<evidence type="ECO:0000313" key="8">
    <source>
        <dbReference type="Proteomes" id="UP001595387"/>
    </source>
</evidence>
<organism evidence="7 8">
    <name type="scientific">Virgibacillus sediminis</name>
    <dbReference type="NCBI Taxonomy" id="202260"/>
    <lineage>
        <taxon>Bacteria</taxon>
        <taxon>Bacillati</taxon>
        <taxon>Bacillota</taxon>
        <taxon>Bacilli</taxon>
        <taxon>Bacillales</taxon>
        <taxon>Bacillaceae</taxon>
        <taxon>Virgibacillus</taxon>
    </lineage>
</organism>
<accession>A0ABV7A807</accession>
<dbReference type="InterPro" id="IPR016162">
    <property type="entry name" value="Ald_DH_N"/>
</dbReference>
<protein>
    <submittedName>
        <fullName evidence="7">Aldehyde dehydrogenase family protein</fullName>
    </submittedName>
</protein>
<dbReference type="InterPro" id="IPR016160">
    <property type="entry name" value="Ald_DH_CS_CYS"/>
</dbReference>
<feature type="domain" description="Aldehyde dehydrogenase" evidence="6">
    <location>
        <begin position="16"/>
        <end position="473"/>
    </location>
</feature>
<dbReference type="PROSITE" id="PS00070">
    <property type="entry name" value="ALDEHYDE_DEHYDR_CYS"/>
    <property type="match status" value="1"/>
</dbReference>
<dbReference type="InterPro" id="IPR029510">
    <property type="entry name" value="Ald_DH_CS_GLU"/>
</dbReference>
<dbReference type="InterPro" id="IPR015590">
    <property type="entry name" value="Aldehyde_DH_dom"/>
</dbReference>
<gene>
    <name evidence="7" type="ORF">ACFODW_12180</name>
</gene>
<evidence type="ECO:0000256" key="5">
    <source>
        <dbReference type="RuleBase" id="RU003345"/>
    </source>
</evidence>
<dbReference type="Gene3D" id="3.40.605.10">
    <property type="entry name" value="Aldehyde Dehydrogenase, Chain A, domain 1"/>
    <property type="match status" value="1"/>
</dbReference>
<evidence type="ECO:0000256" key="4">
    <source>
        <dbReference type="PROSITE-ProRule" id="PRU10007"/>
    </source>
</evidence>
<sequence length="490" mass="53675">MEKYQDLNLNYIAGEWREGKGSSTYELTNPYNGDVLQKIKMANKDDVNEAYESAQAGQKEWQKLNAFERSSIMEKAVQILENRREEIIHHMVEEGGATHMKANVEMDFVIAITREAASFPLRMEGKLVPSLVAGKENRIYRKPLGVVGVIGPFNFPMYLAMRSVAPALATGNGVVVKPDEQTAVTGGILIAKVFEEAGVPAGLLNVVVPDMEDIGDAFVEHPIPRLISFTGSTPVGRHIGELCGKNIKKAVLELGGNNALLVLDDADVDRAVGSALFGKFMHNGQVCMAINRIIVHQSKYEEFVEKFVERAKQINVGDPRNEENMIGPLINRDAVDRILGEIEEAKKQGAEVVLEGKAEGNILHPYVLTGTNEVATAKHEMFGPVVTIIPADSEEEAVEIANDTPFGLSGAVHAGSPERGVEVAQKLHTGMVHVNDQSVNDEPLIAFGGEKDSGLGRFGGEWSLEEFTTVQWISVQNEKRENPFDTDYLD</sequence>
<keyword evidence="3" id="KW-0520">NAD</keyword>
<evidence type="ECO:0000259" key="6">
    <source>
        <dbReference type="Pfam" id="PF00171"/>
    </source>
</evidence>